<dbReference type="Proteomes" id="UP001307889">
    <property type="component" value="Chromosome 9"/>
</dbReference>
<keyword evidence="3" id="KW-1185">Reference proteome</keyword>
<dbReference type="EMBL" id="AP028917">
    <property type="protein sequence ID" value="BES98765.1"/>
    <property type="molecule type" value="Genomic_DNA"/>
</dbReference>
<reference evidence="2 3" key="1">
    <citation type="submission" date="2023-09" db="EMBL/GenBank/DDBJ databases">
        <title>Nesidiocoris tenuis whole genome shotgun sequence.</title>
        <authorList>
            <person name="Shibata T."/>
            <person name="Shimoda M."/>
            <person name="Kobayashi T."/>
            <person name="Uehara T."/>
        </authorList>
    </citation>
    <scope>NUCLEOTIDE SEQUENCE [LARGE SCALE GENOMIC DNA]</scope>
    <source>
        <strain evidence="2 3">Japan</strain>
    </source>
</reference>
<evidence type="ECO:0000313" key="3">
    <source>
        <dbReference type="Proteomes" id="UP001307889"/>
    </source>
</evidence>
<gene>
    <name evidence="2" type="ORF">NTJ_11580</name>
</gene>
<evidence type="ECO:0000313" key="2">
    <source>
        <dbReference type="EMBL" id="BES98765.1"/>
    </source>
</evidence>
<protein>
    <submittedName>
        <fullName evidence="2">Uncharacterized protein</fullName>
    </submittedName>
</protein>
<feature type="compositionally biased region" description="Polar residues" evidence="1">
    <location>
        <begin position="24"/>
        <end position="38"/>
    </location>
</feature>
<evidence type="ECO:0000256" key="1">
    <source>
        <dbReference type="SAM" id="MobiDB-lite"/>
    </source>
</evidence>
<proteinExistence type="predicted"/>
<accession>A0ABN7B301</accession>
<name>A0ABN7B301_9HEMI</name>
<feature type="region of interest" description="Disordered" evidence="1">
    <location>
        <begin position="19"/>
        <end position="43"/>
    </location>
</feature>
<organism evidence="2 3">
    <name type="scientific">Nesidiocoris tenuis</name>
    <dbReference type="NCBI Taxonomy" id="355587"/>
    <lineage>
        <taxon>Eukaryota</taxon>
        <taxon>Metazoa</taxon>
        <taxon>Ecdysozoa</taxon>
        <taxon>Arthropoda</taxon>
        <taxon>Hexapoda</taxon>
        <taxon>Insecta</taxon>
        <taxon>Pterygota</taxon>
        <taxon>Neoptera</taxon>
        <taxon>Paraneoptera</taxon>
        <taxon>Hemiptera</taxon>
        <taxon>Heteroptera</taxon>
        <taxon>Panheteroptera</taxon>
        <taxon>Cimicomorpha</taxon>
        <taxon>Miridae</taxon>
        <taxon>Dicyphina</taxon>
        <taxon>Nesidiocoris</taxon>
    </lineage>
</organism>
<sequence length="103" mass="11460">MLDRGCTFFATSRHLPGHFEEQLGSHSPISNPSANSFRRSPPWQKNVGQRYSLLSEVPIPQIRPEKIKGSAGVVGRDSSILFGHFAHFMGEAISSDSHKEDRL</sequence>